<gene>
    <name evidence="2" type="ORF">RFM68_08955</name>
</gene>
<dbReference type="Proteomes" id="UP001276840">
    <property type="component" value="Unassembled WGS sequence"/>
</dbReference>
<name>A0ABU4ZI14_9HYPH</name>
<keyword evidence="1" id="KW-0732">Signal</keyword>
<evidence type="ECO:0000256" key="1">
    <source>
        <dbReference type="SAM" id="SignalP"/>
    </source>
</evidence>
<dbReference type="RefSeq" id="WP_320232370.1">
    <property type="nucleotide sequence ID" value="NZ_JAVIJF010000005.1"/>
</dbReference>
<comment type="caution">
    <text evidence="2">The sequence shown here is derived from an EMBL/GenBank/DDBJ whole genome shotgun (WGS) entry which is preliminary data.</text>
</comment>
<keyword evidence="3" id="KW-1185">Reference proteome</keyword>
<accession>A0ABU4ZI14</accession>
<evidence type="ECO:0000313" key="3">
    <source>
        <dbReference type="Proteomes" id="UP001276840"/>
    </source>
</evidence>
<proteinExistence type="predicted"/>
<feature type="signal peptide" evidence="1">
    <location>
        <begin position="1"/>
        <end position="27"/>
    </location>
</feature>
<sequence>MILKYCRKSTVSILAGFLIFVAPAAQAAESLAGSKGDVRYPMNIPWGAIGGCGKAYAAYIAAPGHSAFAATPIARTVEFFICGAKLNAPSQQVAEDLAMKSCKATRSKYKVTLAGDCAIAASK</sequence>
<organism evidence="2 3">
    <name type="scientific">Mesorhizobium montanum</name>
    <dbReference type="NCBI Taxonomy" id="3072323"/>
    <lineage>
        <taxon>Bacteria</taxon>
        <taxon>Pseudomonadati</taxon>
        <taxon>Pseudomonadota</taxon>
        <taxon>Alphaproteobacteria</taxon>
        <taxon>Hyphomicrobiales</taxon>
        <taxon>Phyllobacteriaceae</taxon>
        <taxon>Mesorhizobium</taxon>
    </lineage>
</organism>
<evidence type="ECO:0000313" key="2">
    <source>
        <dbReference type="EMBL" id="MDX8524635.1"/>
    </source>
</evidence>
<reference evidence="2 3" key="1">
    <citation type="submission" date="2023-08" db="EMBL/GenBank/DDBJ databases">
        <title>Implementing the SeqCode for naming new Mesorhizobium species isolated from Vachellia karroo root nodules.</title>
        <authorList>
            <person name="Van Lill M."/>
        </authorList>
    </citation>
    <scope>NUCLEOTIDE SEQUENCE [LARGE SCALE GENOMIC DNA]</scope>
    <source>
        <strain evidence="2 3">MSK 1335</strain>
    </source>
</reference>
<feature type="chain" id="PRO_5046315635" description="DUF4189 domain-containing protein" evidence="1">
    <location>
        <begin position="28"/>
        <end position="123"/>
    </location>
</feature>
<evidence type="ECO:0008006" key="4">
    <source>
        <dbReference type="Google" id="ProtNLM"/>
    </source>
</evidence>
<protein>
    <recommendedName>
        <fullName evidence="4">DUF4189 domain-containing protein</fullName>
    </recommendedName>
</protein>
<dbReference type="EMBL" id="JAVIJF010000005">
    <property type="protein sequence ID" value="MDX8524635.1"/>
    <property type="molecule type" value="Genomic_DNA"/>
</dbReference>